<keyword evidence="4" id="KW-1133">Transmembrane helix</keyword>
<dbReference type="PRINTS" id="PR00038">
    <property type="entry name" value="HTHLUXR"/>
</dbReference>
<protein>
    <submittedName>
        <fullName evidence="6">Helix-turn-helix transcriptional regulator</fullName>
    </submittedName>
</protein>
<feature type="transmembrane region" description="Helical" evidence="4">
    <location>
        <begin position="101"/>
        <end position="120"/>
    </location>
</feature>
<dbReference type="RefSeq" id="WP_230001876.1">
    <property type="nucleotide sequence ID" value="NZ_CP087134.1"/>
</dbReference>
<name>A0ABU4R977_9FLAO</name>
<dbReference type="PROSITE" id="PS00622">
    <property type="entry name" value="HTH_LUXR_1"/>
    <property type="match status" value="1"/>
</dbReference>
<keyword evidence="1" id="KW-0805">Transcription regulation</keyword>
<keyword evidence="4" id="KW-0812">Transmembrane</keyword>
<feature type="transmembrane region" description="Helical" evidence="4">
    <location>
        <begin position="67"/>
        <end position="85"/>
    </location>
</feature>
<dbReference type="Gene3D" id="1.10.10.10">
    <property type="entry name" value="Winged helix-like DNA-binding domain superfamily/Winged helix DNA-binding domain"/>
    <property type="match status" value="1"/>
</dbReference>
<feature type="transmembrane region" description="Helical" evidence="4">
    <location>
        <begin position="6"/>
        <end position="25"/>
    </location>
</feature>
<feature type="transmembrane region" description="Helical" evidence="4">
    <location>
        <begin position="126"/>
        <end position="144"/>
    </location>
</feature>
<feature type="transmembrane region" description="Helical" evidence="4">
    <location>
        <begin position="184"/>
        <end position="205"/>
    </location>
</feature>
<dbReference type="SUPFAM" id="SSF46894">
    <property type="entry name" value="C-terminal effector domain of the bipartite response regulators"/>
    <property type="match status" value="1"/>
</dbReference>
<dbReference type="PANTHER" id="PTHR44688">
    <property type="entry name" value="DNA-BINDING TRANSCRIPTIONAL ACTIVATOR DEVR_DOSR"/>
    <property type="match status" value="1"/>
</dbReference>
<proteinExistence type="predicted"/>
<keyword evidence="7" id="KW-1185">Reference proteome</keyword>
<evidence type="ECO:0000313" key="6">
    <source>
        <dbReference type="EMBL" id="MDX6189109.1"/>
    </source>
</evidence>
<dbReference type="Proteomes" id="UP001273350">
    <property type="component" value="Unassembled WGS sequence"/>
</dbReference>
<feature type="transmembrane region" description="Helical" evidence="4">
    <location>
        <begin position="37"/>
        <end position="55"/>
    </location>
</feature>
<evidence type="ECO:0000256" key="1">
    <source>
        <dbReference type="ARBA" id="ARBA00023015"/>
    </source>
</evidence>
<keyword evidence="4" id="KW-0472">Membrane</keyword>
<dbReference type="InterPro" id="IPR036388">
    <property type="entry name" value="WH-like_DNA-bd_sf"/>
</dbReference>
<keyword evidence="3" id="KW-0804">Transcription</keyword>
<dbReference type="InterPro" id="IPR000792">
    <property type="entry name" value="Tscrpt_reg_LuxR_C"/>
</dbReference>
<gene>
    <name evidence="6" type="ORF">SGQ83_07110</name>
</gene>
<evidence type="ECO:0000313" key="7">
    <source>
        <dbReference type="Proteomes" id="UP001273350"/>
    </source>
</evidence>
<dbReference type="SMART" id="SM00421">
    <property type="entry name" value="HTH_LUXR"/>
    <property type="match status" value="1"/>
</dbReference>
<dbReference type="EMBL" id="JAWXVI010000004">
    <property type="protein sequence ID" value="MDX6189109.1"/>
    <property type="molecule type" value="Genomic_DNA"/>
</dbReference>
<keyword evidence="2" id="KW-0238">DNA-binding</keyword>
<dbReference type="InterPro" id="IPR016032">
    <property type="entry name" value="Sig_transdc_resp-reg_C-effctor"/>
</dbReference>
<sequence>MVILEIILFIVAYTALIVSLAFGIVCYKRNIEPKETIALTISLLLLIVSISISPLLKSLKYDDLSNILIVSNMTIVGCTTFLNTLKERKHKLKKVYKKIHVGIGLLIFSAVIISPFLNISPIAERFAIGYLLFSITVSMVMIRVTKPQIKMVQKINPDRLFAIAFLIIVPLYLILQFGFSNYRINFPIGFLLPVIFTLLAINKIIEDINRLHILKNRVQNLQNDLFNYGFTDREVEVARLLVQGCSYQSISEQLFISVPTVKTHTGNVYRKCNVKSKYELMVLITA</sequence>
<comment type="caution">
    <text evidence="6">The sequence shown here is derived from an EMBL/GenBank/DDBJ whole genome shotgun (WGS) entry which is preliminary data.</text>
</comment>
<dbReference type="PROSITE" id="PS50043">
    <property type="entry name" value="HTH_LUXR_2"/>
    <property type="match status" value="1"/>
</dbReference>
<evidence type="ECO:0000259" key="5">
    <source>
        <dbReference type="PROSITE" id="PS50043"/>
    </source>
</evidence>
<organism evidence="6 7">
    <name type="scientific">Flavobacterium cupriresistens</name>
    <dbReference type="NCBI Taxonomy" id="2893885"/>
    <lineage>
        <taxon>Bacteria</taxon>
        <taxon>Pseudomonadati</taxon>
        <taxon>Bacteroidota</taxon>
        <taxon>Flavobacteriia</taxon>
        <taxon>Flavobacteriales</taxon>
        <taxon>Flavobacteriaceae</taxon>
        <taxon>Flavobacterium</taxon>
    </lineage>
</organism>
<accession>A0ABU4R977</accession>
<feature type="domain" description="HTH luxR-type" evidence="5">
    <location>
        <begin position="218"/>
        <end position="286"/>
    </location>
</feature>
<dbReference type="CDD" id="cd06170">
    <property type="entry name" value="LuxR_C_like"/>
    <property type="match status" value="1"/>
</dbReference>
<feature type="transmembrane region" description="Helical" evidence="4">
    <location>
        <begin position="160"/>
        <end position="178"/>
    </location>
</feature>
<evidence type="ECO:0000256" key="4">
    <source>
        <dbReference type="SAM" id="Phobius"/>
    </source>
</evidence>
<dbReference type="Pfam" id="PF00196">
    <property type="entry name" value="GerE"/>
    <property type="match status" value="1"/>
</dbReference>
<reference evidence="6 7" key="1">
    <citation type="submission" date="2023-11" db="EMBL/GenBank/DDBJ databases">
        <title>Unpublished Manusciprt.</title>
        <authorList>
            <person name="Saticioglu I.B."/>
            <person name="Ay H."/>
            <person name="Ajmi N."/>
            <person name="Altun S."/>
            <person name="Duman M."/>
        </authorList>
    </citation>
    <scope>NUCLEOTIDE SEQUENCE [LARGE SCALE GENOMIC DNA]</scope>
    <source>
        <strain evidence="6 7">Fl-318</strain>
    </source>
</reference>
<evidence type="ECO:0000256" key="3">
    <source>
        <dbReference type="ARBA" id="ARBA00023163"/>
    </source>
</evidence>
<dbReference type="PANTHER" id="PTHR44688:SF16">
    <property type="entry name" value="DNA-BINDING TRANSCRIPTIONAL ACTIVATOR DEVR_DOSR"/>
    <property type="match status" value="1"/>
</dbReference>
<evidence type="ECO:0000256" key="2">
    <source>
        <dbReference type="ARBA" id="ARBA00023125"/>
    </source>
</evidence>